<keyword evidence="7" id="KW-0256">Endoplasmic reticulum</keyword>
<comment type="subcellular location">
    <subcellularLocation>
        <location evidence="1">Endomembrane system</location>
        <topology evidence="1">Multi-pass membrane protein</topology>
    </subcellularLocation>
    <subcellularLocation>
        <location evidence="7">Endoplasmic reticulum membrane</location>
        <topology evidence="7">Multi-pass membrane protein</topology>
    </subcellularLocation>
</comment>
<keyword evidence="4 7" id="KW-0732">Signal</keyword>
<dbReference type="STRING" id="246404.A0A507EGW6"/>
<evidence type="ECO:0000256" key="3">
    <source>
        <dbReference type="ARBA" id="ARBA00022692"/>
    </source>
</evidence>
<gene>
    <name evidence="8" type="ORF">CcCBS67573_g08767</name>
</gene>
<name>A0A507EGW6_9FUNG</name>
<dbReference type="Pfam" id="PF04080">
    <property type="entry name" value="Per1"/>
    <property type="match status" value="1"/>
</dbReference>
<feature type="transmembrane region" description="Helical" evidence="7">
    <location>
        <begin position="206"/>
        <end position="226"/>
    </location>
</feature>
<accession>A0A507EGW6</accession>
<evidence type="ECO:0000313" key="8">
    <source>
        <dbReference type="EMBL" id="TPX63094.1"/>
    </source>
</evidence>
<feature type="transmembrane region" description="Helical" evidence="7">
    <location>
        <begin position="143"/>
        <end position="163"/>
    </location>
</feature>
<comment type="caution">
    <text evidence="8">The sequence shown here is derived from an EMBL/GenBank/DDBJ whole genome shotgun (WGS) entry which is preliminary data.</text>
</comment>
<feature type="transmembrane region" description="Helical" evidence="7">
    <location>
        <begin position="294"/>
        <end position="312"/>
    </location>
</feature>
<evidence type="ECO:0000256" key="4">
    <source>
        <dbReference type="ARBA" id="ARBA00022729"/>
    </source>
</evidence>
<evidence type="ECO:0000256" key="5">
    <source>
        <dbReference type="ARBA" id="ARBA00022989"/>
    </source>
</evidence>
<evidence type="ECO:0000256" key="7">
    <source>
        <dbReference type="RuleBase" id="RU365066"/>
    </source>
</evidence>
<feature type="transmembrane region" description="Helical" evidence="7">
    <location>
        <begin position="232"/>
        <end position="253"/>
    </location>
</feature>
<dbReference type="EMBL" id="QEAP01000632">
    <property type="protein sequence ID" value="TPX63094.1"/>
    <property type="molecule type" value="Genomic_DNA"/>
</dbReference>
<sequence length="328" mass="36965">MKAALLIPALLAFLAAFAAASSGDRQPMYKKCVGKCVVKGCDDPLPLVLQLTLWDCESNCRYSCMHKATAVTIRKHNTIHQYHGKWPFIRILGVQEPASALFSVLNGLAHWHGYLAVSRTQPRLPASGVLAVKAVRTKMAMKHLYATNAIICATGWIFSTLFHTRDLAITEKLDYFSAVCGLLFNAYIALYKVFDLASPGNRGKLVVVRMGCIAFYAAHLSYLSLWPFDYGYNMKAGITVGMISNIAWLYWCFTNLKQRAYCWKMIAFVVLVVCAMLLEVLDFPPYLWVFDAHSLWHAATVPLGYLLYSFFLDDLRFPEEQDGTEKRD</sequence>
<keyword evidence="6 7" id="KW-0472">Membrane</keyword>
<evidence type="ECO:0000256" key="6">
    <source>
        <dbReference type="ARBA" id="ARBA00023136"/>
    </source>
</evidence>
<dbReference type="GO" id="GO:0006506">
    <property type="term" value="P:GPI anchor biosynthetic process"/>
    <property type="evidence" value="ECO:0007669"/>
    <property type="project" value="UniProtKB-KW"/>
</dbReference>
<feature type="transmembrane region" description="Helical" evidence="7">
    <location>
        <begin position="265"/>
        <end position="288"/>
    </location>
</feature>
<dbReference type="PANTHER" id="PTHR13148">
    <property type="entry name" value="PER1-RELATED"/>
    <property type="match status" value="1"/>
</dbReference>
<dbReference type="Proteomes" id="UP000320333">
    <property type="component" value="Unassembled WGS sequence"/>
</dbReference>
<evidence type="ECO:0000256" key="1">
    <source>
        <dbReference type="ARBA" id="ARBA00004127"/>
    </source>
</evidence>
<comment type="function">
    <text evidence="7">Involved in the lipid remodeling steps of GPI-anchor maturation.</text>
</comment>
<feature type="chain" id="PRO_5021511415" description="Post-GPI attachment to proteins factor 3" evidence="7">
    <location>
        <begin position="21"/>
        <end position="328"/>
    </location>
</feature>
<reference evidence="8 9" key="1">
    <citation type="journal article" date="2019" name="Sci. Rep.">
        <title>Comparative genomics of chytrid fungi reveal insights into the obligate biotrophic and pathogenic lifestyle of Synchytrium endobioticum.</title>
        <authorList>
            <person name="van de Vossenberg B.T.L.H."/>
            <person name="Warris S."/>
            <person name="Nguyen H.D.T."/>
            <person name="van Gent-Pelzer M.P.E."/>
            <person name="Joly D.L."/>
            <person name="van de Geest H.C."/>
            <person name="Bonants P.J.M."/>
            <person name="Smith D.S."/>
            <person name="Levesque C.A."/>
            <person name="van der Lee T.A.J."/>
        </authorList>
    </citation>
    <scope>NUCLEOTIDE SEQUENCE [LARGE SCALE GENOMIC DNA]</scope>
    <source>
        <strain evidence="8 9">CBS 675.73</strain>
    </source>
</reference>
<feature type="transmembrane region" description="Helical" evidence="7">
    <location>
        <begin position="175"/>
        <end position="194"/>
    </location>
</feature>
<keyword evidence="2 7" id="KW-0337">GPI-anchor biosynthesis</keyword>
<dbReference type="GO" id="GO:0016788">
    <property type="term" value="F:hydrolase activity, acting on ester bonds"/>
    <property type="evidence" value="ECO:0007669"/>
    <property type="project" value="TreeGrafter"/>
</dbReference>
<dbReference type="OrthoDB" id="419770at2759"/>
<dbReference type="AlphaFoldDB" id="A0A507EGW6"/>
<evidence type="ECO:0000313" key="9">
    <source>
        <dbReference type="Proteomes" id="UP000320333"/>
    </source>
</evidence>
<protein>
    <recommendedName>
        <fullName evidence="7">Post-GPI attachment to proteins factor 3</fullName>
    </recommendedName>
</protein>
<dbReference type="GO" id="GO:0005789">
    <property type="term" value="C:endoplasmic reticulum membrane"/>
    <property type="evidence" value="ECO:0007669"/>
    <property type="project" value="UniProtKB-SubCell"/>
</dbReference>
<proteinExistence type="inferred from homology"/>
<evidence type="ECO:0000256" key="2">
    <source>
        <dbReference type="ARBA" id="ARBA00022502"/>
    </source>
</evidence>
<keyword evidence="3 7" id="KW-0812">Transmembrane</keyword>
<keyword evidence="9" id="KW-1185">Reference proteome</keyword>
<dbReference type="PANTHER" id="PTHR13148:SF0">
    <property type="entry name" value="POST-GPI ATTACHMENT TO PROTEINS FACTOR 3"/>
    <property type="match status" value="1"/>
</dbReference>
<comment type="caution">
    <text evidence="7">Lacks conserved residue(s) required for the propagation of feature annotation.</text>
</comment>
<keyword evidence="5 7" id="KW-1133">Transmembrane helix</keyword>
<organism evidence="8 9">
    <name type="scientific">Chytriomyces confervae</name>
    <dbReference type="NCBI Taxonomy" id="246404"/>
    <lineage>
        <taxon>Eukaryota</taxon>
        <taxon>Fungi</taxon>
        <taxon>Fungi incertae sedis</taxon>
        <taxon>Chytridiomycota</taxon>
        <taxon>Chytridiomycota incertae sedis</taxon>
        <taxon>Chytridiomycetes</taxon>
        <taxon>Chytridiales</taxon>
        <taxon>Chytriomycetaceae</taxon>
        <taxon>Chytriomyces</taxon>
    </lineage>
</organism>
<feature type="signal peptide" evidence="7">
    <location>
        <begin position="1"/>
        <end position="20"/>
    </location>
</feature>
<comment type="similarity">
    <text evidence="7">Belongs to the PGAP3 family.</text>
</comment>
<dbReference type="InterPro" id="IPR007217">
    <property type="entry name" value="Per1-like"/>
</dbReference>